<gene>
    <name evidence="1" type="ORF">K0M31_007053</name>
</gene>
<evidence type="ECO:0000313" key="1">
    <source>
        <dbReference type="EMBL" id="KAK1124027.1"/>
    </source>
</evidence>
<dbReference type="AlphaFoldDB" id="A0AA40FS66"/>
<keyword evidence="2" id="KW-1185">Reference proteome</keyword>
<comment type="caution">
    <text evidence="1">The sequence shown here is derived from an EMBL/GenBank/DDBJ whole genome shotgun (WGS) entry which is preliminary data.</text>
</comment>
<accession>A0AA40FS66</accession>
<evidence type="ECO:0000313" key="2">
    <source>
        <dbReference type="Proteomes" id="UP001177670"/>
    </source>
</evidence>
<organism evidence="1 2">
    <name type="scientific">Melipona bicolor</name>
    <dbReference type="NCBI Taxonomy" id="60889"/>
    <lineage>
        <taxon>Eukaryota</taxon>
        <taxon>Metazoa</taxon>
        <taxon>Ecdysozoa</taxon>
        <taxon>Arthropoda</taxon>
        <taxon>Hexapoda</taxon>
        <taxon>Insecta</taxon>
        <taxon>Pterygota</taxon>
        <taxon>Neoptera</taxon>
        <taxon>Endopterygota</taxon>
        <taxon>Hymenoptera</taxon>
        <taxon>Apocrita</taxon>
        <taxon>Aculeata</taxon>
        <taxon>Apoidea</taxon>
        <taxon>Anthophila</taxon>
        <taxon>Apidae</taxon>
        <taxon>Melipona</taxon>
    </lineage>
</organism>
<protein>
    <submittedName>
        <fullName evidence="1">Uncharacterized protein</fullName>
    </submittedName>
</protein>
<dbReference type="Proteomes" id="UP001177670">
    <property type="component" value="Unassembled WGS sequence"/>
</dbReference>
<name>A0AA40FS66_9HYME</name>
<proteinExistence type="predicted"/>
<sequence length="168" mass="19060">MKIFLAVVSSRPSDFTTTEKVASDVIQDQKESKIIREKAVVDPVKTKRHIYGDLRRINDKIISSAITIGMTKFETIKTIKLAILNLLSTKIEVLMNEIQNIDVLDLLDSPTIQFFMSILEKLTTKSSDDFLLPESRQGSNNNFDSLRKNVETDKNSTENLKLTPMKLV</sequence>
<reference evidence="1" key="1">
    <citation type="submission" date="2021-10" db="EMBL/GenBank/DDBJ databases">
        <title>Melipona bicolor Genome sequencing and assembly.</title>
        <authorList>
            <person name="Araujo N.S."/>
            <person name="Arias M.C."/>
        </authorList>
    </citation>
    <scope>NUCLEOTIDE SEQUENCE</scope>
    <source>
        <strain evidence="1">USP_2M_L1-L4_2017</strain>
        <tissue evidence="1">Whole body</tissue>
    </source>
</reference>
<dbReference type="EMBL" id="JAHYIQ010000019">
    <property type="protein sequence ID" value="KAK1124027.1"/>
    <property type="molecule type" value="Genomic_DNA"/>
</dbReference>